<accession>A0A5B7F7X5</accession>
<reference evidence="1 2" key="1">
    <citation type="submission" date="2019-05" db="EMBL/GenBank/DDBJ databases">
        <title>Another draft genome of Portunus trituberculatus and its Hox gene families provides insights of decapod evolution.</title>
        <authorList>
            <person name="Jeong J.-H."/>
            <person name="Song I."/>
            <person name="Kim S."/>
            <person name="Choi T."/>
            <person name="Kim D."/>
            <person name="Ryu S."/>
            <person name="Kim W."/>
        </authorList>
    </citation>
    <scope>NUCLEOTIDE SEQUENCE [LARGE SCALE GENOMIC DNA]</scope>
    <source>
        <tissue evidence="1">Muscle</tissue>
    </source>
</reference>
<dbReference type="Proteomes" id="UP000324222">
    <property type="component" value="Unassembled WGS sequence"/>
</dbReference>
<dbReference type="EMBL" id="VSRR010004765">
    <property type="protein sequence ID" value="MPC40644.1"/>
    <property type="molecule type" value="Genomic_DNA"/>
</dbReference>
<comment type="caution">
    <text evidence="1">The sequence shown here is derived from an EMBL/GenBank/DDBJ whole genome shotgun (WGS) entry which is preliminary data.</text>
</comment>
<dbReference type="AlphaFoldDB" id="A0A5B7F7X5"/>
<keyword evidence="2" id="KW-1185">Reference proteome</keyword>
<organism evidence="1 2">
    <name type="scientific">Portunus trituberculatus</name>
    <name type="common">Swimming crab</name>
    <name type="synonym">Neptunus trituberculatus</name>
    <dbReference type="NCBI Taxonomy" id="210409"/>
    <lineage>
        <taxon>Eukaryota</taxon>
        <taxon>Metazoa</taxon>
        <taxon>Ecdysozoa</taxon>
        <taxon>Arthropoda</taxon>
        <taxon>Crustacea</taxon>
        <taxon>Multicrustacea</taxon>
        <taxon>Malacostraca</taxon>
        <taxon>Eumalacostraca</taxon>
        <taxon>Eucarida</taxon>
        <taxon>Decapoda</taxon>
        <taxon>Pleocyemata</taxon>
        <taxon>Brachyura</taxon>
        <taxon>Eubrachyura</taxon>
        <taxon>Portunoidea</taxon>
        <taxon>Portunidae</taxon>
        <taxon>Portuninae</taxon>
        <taxon>Portunus</taxon>
    </lineage>
</organism>
<proteinExistence type="predicted"/>
<evidence type="ECO:0000313" key="1">
    <source>
        <dbReference type="EMBL" id="MPC40644.1"/>
    </source>
</evidence>
<evidence type="ECO:0000313" key="2">
    <source>
        <dbReference type="Proteomes" id="UP000324222"/>
    </source>
</evidence>
<sequence>MVVVLVCDAHGVNVGVCGGQHEWLSRVQRYCKAVHKAVPVSISSLHPGPKGRKEGCVGCEGVVAWWWFGLPRVTFISQATWGDDTLVILPCASWWTTVAVSPLEPRHHSHRP</sequence>
<gene>
    <name evidence="1" type="ORF">E2C01_034208</name>
</gene>
<protein>
    <submittedName>
        <fullName evidence="1">Uncharacterized protein</fullName>
    </submittedName>
</protein>
<name>A0A5B7F7X5_PORTR</name>